<protein>
    <submittedName>
        <fullName evidence="1">Uncharacterized protein</fullName>
    </submittedName>
</protein>
<evidence type="ECO:0000313" key="2">
    <source>
        <dbReference type="Proteomes" id="UP000000719"/>
    </source>
</evidence>
<dbReference type="KEGG" id="hor:Hore_07030"/>
<sequence>MNKNFLRLLLTLTVVAVIITLIWLLILPGLGQNIPTDALKI</sequence>
<proteinExistence type="predicted"/>
<gene>
    <name evidence="1" type="ordered locus">Hore_07030</name>
</gene>
<evidence type="ECO:0000313" key="1">
    <source>
        <dbReference type="EMBL" id="ACL69460.1"/>
    </source>
</evidence>
<keyword evidence="2" id="KW-1185">Reference proteome</keyword>
<dbReference type="STRING" id="373903.Hore_07030"/>
<dbReference type="AlphaFoldDB" id="B8CVZ1"/>
<dbReference type="RefSeq" id="WP_012635648.1">
    <property type="nucleotide sequence ID" value="NC_011899.1"/>
</dbReference>
<name>B8CVZ1_HALOH</name>
<organism evidence="1 2">
    <name type="scientific">Halothermothrix orenii (strain H 168 / OCM 544 / DSM 9562)</name>
    <dbReference type="NCBI Taxonomy" id="373903"/>
    <lineage>
        <taxon>Bacteria</taxon>
        <taxon>Bacillati</taxon>
        <taxon>Bacillota</taxon>
        <taxon>Clostridia</taxon>
        <taxon>Halanaerobiales</taxon>
        <taxon>Halothermotrichaceae</taxon>
        <taxon>Halothermothrix</taxon>
    </lineage>
</organism>
<reference evidence="1 2" key="1">
    <citation type="journal article" date="2009" name="PLoS ONE">
        <title>Genome analysis of the anaerobic thermohalophilic bacterium Halothermothrix orenii.</title>
        <authorList>
            <person name="Mavromatis K."/>
            <person name="Ivanova N."/>
            <person name="Anderson I."/>
            <person name="Lykidis A."/>
            <person name="Hooper S.D."/>
            <person name="Sun H."/>
            <person name="Kunin V."/>
            <person name="Lapidus A."/>
            <person name="Hugenholtz P."/>
            <person name="Patel B."/>
            <person name="Kyrpides N.C."/>
        </authorList>
    </citation>
    <scope>NUCLEOTIDE SEQUENCE [LARGE SCALE GENOMIC DNA]</scope>
    <source>
        <strain evidence="2">H 168 / OCM 544 / DSM 9562</strain>
    </source>
</reference>
<dbReference type="Proteomes" id="UP000000719">
    <property type="component" value="Chromosome"/>
</dbReference>
<accession>B8CVZ1</accession>
<dbReference type="HOGENOM" id="CLU_3270931_0_0_9"/>
<dbReference type="EMBL" id="CP001098">
    <property type="protein sequence ID" value="ACL69460.1"/>
    <property type="molecule type" value="Genomic_DNA"/>
</dbReference>